<evidence type="ECO:0000313" key="3">
    <source>
        <dbReference type="EMBL" id="KAH9319197.1"/>
    </source>
</evidence>
<organism evidence="3 4">
    <name type="scientific">Taxus chinensis</name>
    <name type="common">Chinese yew</name>
    <name type="synonym">Taxus wallichiana var. chinensis</name>
    <dbReference type="NCBI Taxonomy" id="29808"/>
    <lineage>
        <taxon>Eukaryota</taxon>
        <taxon>Viridiplantae</taxon>
        <taxon>Streptophyta</taxon>
        <taxon>Embryophyta</taxon>
        <taxon>Tracheophyta</taxon>
        <taxon>Spermatophyta</taxon>
        <taxon>Pinopsida</taxon>
        <taxon>Pinidae</taxon>
        <taxon>Conifers II</taxon>
        <taxon>Cupressales</taxon>
        <taxon>Taxaceae</taxon>
        <taxon>Taxus</taxon>
    </lineage>
</organism>
<dbReference type="InterPro" id="IPR039607">
    <property type="entry name" value="VQ_8/17/18/20/21/25"/>
</dbReference>
<dbReference type="AlphaFoldDB" id="A0AA38G9M1"/>
<feature type="domain" description="VQ" evidence="2">
    <location>
        <begin position="59"/>
        <end position="82"/>
    </location>
</feature>
<keyword evidence="4" id="KW-1185">Reference proteome</keyword>
<dbReference type="Pfam" id="PF05678">
    <property type="entry name" value="VQ"/>
    <property type="match status" value="1"/>
</dbReference>
<dbReference type="PANTHER" id="PTHR33143">
    <property type="entry name" value="F16F4.1 PROTEIN-RELATED"/>
    <property type="match status" value="1"/>
</dbReference>
<comment type="caution">
    <text evidence="3">The sequence shown here is derived from an EMBL/GenBank/DDBJ whole genome shotgun (WGS) entry which is preliminary data.</text>
</comment>
<reference evidence="3 4" key="1">
    <citation type="journal article" date="2021" name="Nat. Plants">
        <title>The Taxus genome provides insights into paclitaxel biosynthesis.</title>
        <authorList>
            <person name="Xiong X."/>
            <person name="Gou J."/>
            <person name="Liao Q."/>
            <person name="Li Y."/>
            <person name="Zhou Q."/>
            <person name="Bi G."/>
            <person name="Li C."/>
            <person name="Du R."/>
            <person name="Wang X."/>
            <person name="Sun T."/>
            <person name="Guo L."/>
            <person name="Liang H."/>
            <person name="Lu P."/>
            <person name="Wu Y."/>
            <person name="Zhang Z."/>
            <person name="Ro D.K."/>
            <person name="Shang Y."/>
            <person name="Huang S."/>
            <person name="Yan J."/>
        </authorList>
    </citation>
    <scope>NUCLEOTIDE SEQUENCE [LARGE SCALE GENOMIC DNA]</scope>
    <source>
        <strain evidence="3">Ta-2019</strain>
    </source>
</reference>
<feature type="region of interest" description="Disordered" evidence="1">
    <location>
        <begin position="24"/>
        <end position="43"/>
    </location>
</feature>
<proteinExistence type="predicted"/>
<dbReference type="InterPro" id="IPR008889">
    <property type="entry name" value="VQ"/>
</dbReference>
<evidence type="ECO:0000313" key="4">
    <source>
        <dbReference type="Proteomes" id="UP000824469"/>
    </source>
</evidence>
<feature type="non-terminal residue" evidence="3">
    <location>
        <position position="110"/>
    </location>
</feature>
<name>A0AA38G9M1_TAXCH</name>
<sequence>MKMDKQDITRVSGSAMLATNKYSHAISKSSSREGSSKFSQQKNNIISPSASIRVVYVYEPEIIKTDPANFRSLVQKLTGKSSMENEEINSIKSSSRTETCEENSEKPCFV</sequence>
<dbReference type="GO" id="GO:0005634">
    <property type="term" value="C:nucleus"/>
    <property type="evidence" value="ECO:0007669"/>
    <property type="project" value="TreeGrafter"/>
</dbReference>
<evidence type="ECO:0000259" key="2">
    <source>
        <dbReference type="Pfam" id="PF05678"/>
    </source>
</evidence>
<dbReference type="PANTHER" id="PTHR33143:SF3">
    <property type="entry name" value="VQ MOTIF-CONTAINING PROTEIN 17-RELATED"/>
    <property type="match status" value="1"/>
</dbReference>
<accession>A0AA38G9M1</accession>
<evidence type="ECO:0000256" key="1">
    <source>
        <dbReference type="SAM" id="MobiDB-lite"/>
    </source>
</evidence>
<dbReference type="EMBL" id="JAHRHJ020000004">
    <property type="protein sequence ID" value="KAH9319197.1"/>
    <property type="molecule type" value="Genomic_DNA"/>
</dbReference>
<protein>
    <recommendedName>
        <fullName evidence="2">VQ domain-containing protein</fullName>
    </recommendedName>
</protein>
<gene>
    <name evidence="3" type="ORF">KI387_020966</name>
</gene>
<feature type="region of interest" description="Disordered" evidence="1">
    <location>
        <begin position="81"/>
        <end position="110"/>
    </location>
</feature>
<dbReference type="Proteomes" id="UP000824469">
    <property type="component" value="Unassembled WGS sequence"/>
</dbReference>